<dbReference type="Pfam" id="PF19440">
    <property type="entry name" value="TTC7_N"/>
    <property type="match status" value="1"/>
</dbReference>
<dbReference type="GO" id="GO:0072659">
    <property type="term" value="P:protein localization to plasma membrane"/>
    <property type="evidence" value="ECO:0000318"/>
    <property type="project" value="GO_Central"/>
</dbReference>
<comment type="similarity">
    <text evidence="2">Belongs to the YPP1 family.</text>
</comment>
<dbReference type="Pfam" id="PF13181">
    <property type="entry name" value="TPR_8"/>
    <property type="match status" value="1"/>
</dbReference>
<gene>
    <name evidence="6" type="primary">20194908</name>
    <name evidence="5" type="ORF">HELRODRAFT_107437</name>
</gene>
<keyword evidence="7" id="KW-1185">Reference proteome</keyword>
<reference evidence="7" key="1">
    <citation type="submission" date="2012-12" db="EMBL/GenBank/DDBJ databases">
        <authorList>
            <person name="Hellsten U."/>
            <person name="Grimwood J."/>
            <person name="Chapman J.A."/>
            <person name="Shapiro H."/>
            <person name="Aerts A."/>
            <person name="Otillar R.P."/>
            <person name="Terry A.Y."/>
            <person name="Boore J.L."/>
            <person name="Simakov O."/>
            <person name="Marletaz F."/>
            <person name="Cho S.-J."/>
            <person name="Edsinger-Gonzales E."/>
            <person name="Havlak P."/>
            <person name="Kuo D.-H."/>
            <person name="Larsson T."/>
            <person name="Lv J."/>
            <person name="Arendt D."/>
            <person name="Savage R."/>
            <person name="Osoegawa K."/>
            <person name="de Jong P."/>
            <person name="Lindberg D.R."/>
            <person name="Seaver E.C."/>
            <person name="Weisblat D.A."/>
            <person name="Putnam N.H."/>
            <person name="Grigoriev I.V."/>
            <person name="Rokhsar D.S."/>
        </authorList>
    </citation>
    <scope>NUCLEOTIDE SEQUENCE</scope>
</reference>
<dbReference type="OMA" id="ALLAFQX"/>
<feature type="repeat" description="TPR" evidence="3">
    <location>
        <begin position="761"/>
        <end position="794"/>
    </location>
</feature>
<dbReference type="CTD" id="20194908"/>
<evidence type="ECO:0000313" key="6">
    <source>
        <dbReference type="EnsemblMetazoa" id="HelroP107437"/>
    </source>
</evidence>
<dbReference type="EnsemblMetazoa" id="HelroT107437">
    <property type="protein sequence ID" value="HelroP107437"/>
    <property type="gene ID" value="HelroG107437"/>
</dbReference>
<dbReference type="GO" id="GO:0046854">
    <property type="term" value="P:phosphatidylinositol phosphate biosynthetic process"/>
    <property type="evidence" value="ECO:0000318"/>
    <property type="project" value="GO_Central"/>
</dbReference>
<sequence length="875" mass="98726">MAGKTYKTGKLESDIDRLRAEGNWPRLLDMSKQIATKAPAYETLSKYLQTECKVERYLLDNPVTFGSSSNNATSSTMNTTATTASYQEPDMKHETLMLMAKLHYSLNELDKVLNIYHEIGLDALQLQDISSRKLKLIGEAFSLKGICLERQLTASHMETSQPSEIENEIIHCYEKSGNISLFQLIDRQERWGSKMGGVSGTGVVHPVSDVDNVGLSPMVEHAIQRSPLLYIRRGELDKGINRFRDLLRVVEVKATQGMRQTLARQLAEVLMRGVCRASYTPIQLLQQQQQQQQHDPHDFNILKLKKFASDKLFIPKDENEETLLLLLISESIATREVVLNRSQELSQARSHTLHNATSVYDLLTICLARKSQYHLLSETFEKAMKFSFNEFHIWFQFVLSLVCSQKFSRAYFVLKECMKLSPENPTLYMMAAKLCYEHLNLVDDGIKHSEEVIRICSSSSSSSSSTASHSNNPVQKNPMLETQKSLFHARGHLFLGIGYSLKREELKMLTERQMYQKMSIEAFKMSISIDSSDHLAYFHMAYQMAVSRKIVESLSYVRTALQLRRDHLQSLHLLVLLLTSQKQYEEASKLIEATLVEYPDDFSLLFTKCKLDVELGLAEVALQTCRHMLQLWKSMFECIILDTADDRVGGGGGGTGLLERITNDHQSLLHLQYCEVADRDSGSTRAESVAASRLEQNLWEVASSLGSNLQPRSVVPSGPQQAILLQAQIWLLLAELYLKLKKLDSAQACIQEAGTLCPMSHVVSYMRGRYLESKGMLNEARKVYENAISINPSHVRSMLRLGIVLHRLGNDRLAETTLRNAVSSDPTSSMAWRTLGQVLESLGDSKVASECLVTSLDLEATDPILPFSIVQRTCS</sequence>
<comment type="function">
    <text evidence="1">Involved in endocytosis.</text>
</comment>
<evidence type="ECO:0000313" key="7">
    <source>
        <dbReference type="Proteomes" id="UP000015101"/>
    </source>
</evidence>
<dbReference type="GO" id="GO:0005886">
    <property type="term" value="C:plasma membrane"/>
    <property type="evidence" value="ECO:0000318"/>
    <property type="project" value="GO_Central"/>
</dbReference>
<dbReference type="SUPFAM" id="SSF48452">
    <property type="entry name" value="TPR-like"/>
    <property type="match status" value="2"/>
</dbReference>
<dbReference type="InterPro" id="IPR045819">
    <property type="entry name" value="TTC7_N"/>
</dbReference>
<dbReference type="eggNOG" id="KOG4162">
    <property type="taxonomic scope" value="Eukaryota"/>
</dbReference>
<name>T1EEA6_HELRO</name>
<evidence type="ECO:0000256" key="3">
    <source>
        <dbReference type="PROSITE-ProRule" id="PRU00339"/>
    </source>
</evidence>
<dbReference type="EMBL" id="AMQM01001373">
    <property type="status" value="NOT_ANNOTATED_CDS"/>
    <property type="molecule type" value="Genomic_DNA"/>
</dbReference>
<feature type="domain" description="Tetratricopeptide repeat protein 7 N-terminal" evidence="4">
    <location>
        <begin position="7"/>
        <end position="379"/>
    </location>
</feature>
<evidence type="ECO:0000259" key="4">
    <source>
        <dbReference type="Pfam" id="PF19440"/>
    </source>
</evidence>
<dbReference type="InParanoid" id="T1EEA6"/>
<dbReference type="SMART" id="SM00028">
    <property type="entry name" value="TPR"/>
    <property type="match status" value="6"/>
</dbReference>
<dbReference type="PROSITE" id="PS50005">
    <property type="entry name" value="TPR"/>
    <property type="match status" value="1"/>
</dbReference>
<dbReference type="STRING" id="6412.T1EEA6"/>
<dbReference type="Proteomes" id="UP000015101">
    <property type="component" value="Unassembled WGS sequence"/>
</dbReference>
<dbReference type="AlphaFoldDB" id="T1EEA6"/>
<dbReference type="EMBL" id="KB097495">
    <property type="protein sequence ID" value="ESN96277.1"/>
    <property type="molecule type" value="Genomic_DNA"/>
</dbReference>
<dbReference type="FunCoup" id="T1EEA6">
    <property type="interactions" value="304"/>
</dbReference>
<dbReference type="OrthoDB" id="29013at2759"/>
<reference evidence="5 7" key="2">
    <citation type="journal article" date="2013" name="Nature">
        <title>Insights into bilaterian evolution from three spiralian genomes.</title>
        <authorList>
            <person name="Simakov O."/>
            <person name="Marletaz F."/>
            <person name="Cho S.J."/>
            <person name="Edsinger-Gonzales E."/>
            <person name="Havlak P."/>
            <person name="Hellsten U."/>
            <person name="Kuo D.H."/>
            <person name="Larsson T."/>
            <person name="Lv J."/>
            <person name="Arendt D."/>
            <person name="Savage R."/>
            <person name="Osoegawa K."/>
            <person name="de Jong P."/>
            <person name="Grimwood J."/>
            <person name="Chapman J.A."/>
            <person name="Shapiro H."/>
            <person name="Aerts A."/>
            <person name="Otillar R.P."/>
            <person name="Terry A.Y."/>
            <person name="Boore J.L."/>
            <person name="Grigoriev I.V."/>
            <person name="Lindberg D.R."/>
            <person name="Seaver E.C."/>
            <person name="Weisblat D.A."/>
            <person name="Putnam N.H."/>
            <person name="Rokhsar D.S."/>
        </authorList>
    </citation>
    <scope>NUCLEOTIDE SEQUENCE</scope>
</reference>
<organism evidence="6 7">
    <name type="scientific">Helobdella robusta</name>
    <name type="common">Californian leech</name>
    <dbReference type="NCBI Taxonomy" id="6412"/>
    <lineage>
        <taxon>Eukaryota</taxon>
        <taxon>Metazoa</taxon>
        <taxon>Spiralia</taxon>
        <taxon>Lophotrochozoa</taxon>
        <taxon>Annelida</taxon>
        <taxon>Clitellata</taxon>
        <taxon>Hirudinea</taxon>
        <taxon>Rhynchobdellida</taxon>
        <taxon>Glossiphoniidae</taxon>
        <taxon>Helobdella</taxon>
    </lineage>
</organism>
<dbReference type="RefSeq" id="XP_009025471.1">
    <property type="nucleotide sequence ID" value="XM_009027223.1"/>
</dbReference>
<dbReference type="Pfam" id="PF13432">
    <property type="entry name" value="TPR_16"/>
    <property type="match status" value="1"/>
</dbReference>
<keyword evidence="3" id="KW-0802">TPR repeat</keyword>
<dbReference type="InterPro" id="IPR051722">
    <property type="entry name" value="Endocytosis_PI4K-reg_protein"/>
</dbReference>
<dbReference type="FunFam" id="1.25.40.10:FF:002805">
    <property type="entry name" value="Uncharacterized protein"/>
    <property type="match status" value="1"/>
</dbReference>
<evidence type="ECO:0000256" key="1">
    <source>
        <dbReference type="ARBA" id="ARBA00002550"/>
    </source>
</evidence>
<dbReference type="InterPro" id="IPR011990">
    <property type="entry name" value="TPR-like_helical_dom_sf"/>
</dbReference>
<dbReference type="HOGENOM" id="CLU_010512_0_0_1"/>
<dbReference type="PANTHER" id="PTHR23083:SF464">
    <property type="entry name" value="TETRATRICOPEPTIDE REPEAT DOMAIN 7, ISOFORM A"/>
    <property type="match status" value="1"/>
</dbReference>
<reference evidence="6" key="3">
    <citation type="submission" date="2015-06" db="UniProtKB">
        <authorList>
            <consortium name="EnsemblMetazoa"/>
        </authorList>
    </citation>
    <scope>IDENTIFICATION</scope>
</reference>
<protein>
    <recommendedName>
        <fullName evidence="4">Tetratricopeptide repeat protein 7 N-terminal domain-containing protein</fullName>
    </recommendedName>
</protein>
<dbReference type="InterPro" id="IPR019734">
    <property type="entry name" value="TPR_rpt"/>
</dbReference>
<dbReference type="Gene3D" id="1.25.40.10">
    <property type="entry name" value="Tetratricopeptide repeat domain"/>
    <property type="match status" value="3"/>
</dbReference>
<evidence type="ECO:0000313" key="5">
    <source>
        <dbReference type="EMBL" id="ESN96277.1"/>
    </source>
</evidence>
<dbReference type="GeneID" id="20194908"/>
<accession>T1EEA6</accession>
<dbReference type="FunFam" id="1.25.40.10:FF:002782">
    <property type="entry name" value="Uncharacterized protein"/>
    <property type="match status" value="1"/>
</dbReference>
<proteinExistence type="inferred from homology"/>
<dbReference type="PANTHER" id="PTHR23083">
    <property type="entry name" value="TETRATRICOPEPTIDE REPEAT PROTEIN, TPR"/>
    <property type="match status" value="1"/>
</dbReference>
<evidence type="ECO:0000256" key="2">
    <source>
        <dbReference type="ARBA" id="ARBA00038251"/>
    </source>
</evidence>
<dbReference type="KEGG" id="hro:HELRODRAFT_107437"/>